<evidence type="ECO:0000313" key="2">
    <source>
        <dbReference type="Proteomes" id="UP000319732"/>
    </source>
</evidence>
<reference evidence="1 2" key="1">
    <citation type="submission" date="2019-06" db="EMBL/GenBank/DDBJ databases">
        <title>Whole genome sequence for Cellvibrionaceae sp. R142.</title>
        <authorList>
            <person name="Wang G."/>
        </authorList>
    </citation>
    <scope>NUCLEOTIDE SEQUENCE [LARGE SCALE GENOMIC DNA]</scope>
    <source>
        <strain evidence="1 2">R142</strain>
    </source>
</reference>
<organism evidence="1 2">
    <name type="scientific">Exilibacterium tricleocarpae</name>
    <dbReference type="NCBI Taxonomy" id="2591008"/>
    <lineage>
        <taxon>Bacteria</taxon>
        <taxon>Pseudomonadati</taxon>
        <taxon>Pseudomonadota</taxon>
        <taxon>Gammaproteobacteria</taxon>
        <taxon>Cellvibrionales</taxon>
        <taxon>Cellvibrionaceae</taxon>
        <taxon>Exilibacterium</taxon>
    </lineage>
</organism>
<accession>A0A545SXI5</accession>
<dbReference type="EMBL" id="VHSG01000027">
    <property type="protein sequence ID" value="TQV69680.1"/>
    <property type="molecule type" value="Genomic_DNA"/>
</dbReference>
<evidence type="ECO:0008006" key="3">
    <source>
        <dbReference type="Google" id="ProtNLM"/>
    </source>
</evidence>
<evidence type="ECO:0000313" key="1">
    <source>
        <dbReference type="EMBL" id="TQV69680.1"/>
    </source>
</evidence>
<dbReference type="OrthoDB" id="5338908at2"/>
<dbReference type="RefSeq" id="WP_142929319.1">
    <property type="nucleotide sequence ID" value="NZ_ML660105.1"/>
</dbReference>
<comment type="caution">
    <text evidence="1">The sequence shown here is derived from an EMBL/GenBank/DDBJ whole genome shotgun (WGS) entry which is preliminary data.</text>
</comment>
<protein>
    <recommendedName>
        <fullName evidence="3">Tetratricopeptide repeat protein</fullName>
    </recommendedName>
</protein>
<keyword evidence="2" id="KW-1185">Reference proteome</keyword>
<name>A0A545SXI5_9GAMM</name>
<proteinExistence type="predicted"/>
<gene>
    <name evidence="1" type="ORF">FKG94_23080</name>
</gene>
<dbReference type="Proteomes" id="UP000319732">
    <property type="component" value="Unassembled WGS sequence"/>
</dbReference>
<dbReference type="AlphaFoldDB" id="A0A545SXI5"/>
<sequence length="224" mass="25841">MTGDNQMVKRVPESILRDIDSALAIDDIVQKEKIFDALVERLSSLEESGTRGEAAFLIGYIYYLHPKKKVSSEIESGIRQNLMLALNATKDPSVEARSKLYLGHQSYDKGDYKPAAKWFRSLKLEYLPDYLRLKALEMRLCCSIRNENLASSLDEFDMFVAQVKTFPVEDLWPQELARTLREKPCKLNLFEAHRFQKSVEKLDDAGQFGRWFSEIAEEVENRGH</sequence>